<reference evidence="1 2" key="1">
    <citation type="submission" date="2017-01" db="EMBL/GenBank/DDBJ databases">
        <authorList>
            <person name="Mah S.A."/>
            <person name="Swanson W.J."/>
            <person name="Moy G.W."/>
            <person name="Vacquier V.D."/>
        </authorList>
    </citation>
    <scope>NUCLEOTIDE SEQUENCE [LARGE SCALE GENOMIC DNA]</scope>
    <source>
        <strain evidence="1 2">DSM 7027</strain>
    </source>
</reference>
<keyword evidence="2" id="KW-1185">Reference proteome</keyword>
<evidence type="ECO:0000313" key="2">
    <source>
        <dbReference type="Proteomes" id="UP000186895"/>
    </source>
</evidence>
<proteinExistence type="predicted"/>
<evidence type="ECO:0000313" key="1">
    <source>
        <dbReference type="EMBL" id="SIQ30976.1"/>
    </source>
</evidence>
<dbReference type="EMBL" id="FTMN01000003">
    <property type="protein sequence ID" value="SIQ30976.1"/>
    <property type="molecule type" value="Genomic_DNA"/>
</dbReference>
<dbReference type="AlphaFoldDB" id="A0A1N6RQJ4"/>
<dbReference type="STRING" id="49186.SAMN05421647_103462"/>
<name>A0A1N6RQJ4_9GAMM</name>
<dbReference type="Proteomes" id="UP000186895">
    <property type="component" value="Unassembled WGS sequence"/>
</dbReference>
<organism evidence="1 2">
    <name type="scientific">Marinobacterium stanieri</name>
    <dbReference type="NCBI Taxonomy" id="49186"/>
    <lineage>
        <taxon>Bacteria</taxon>
        <taxon>Pseudomonadati</taxon>
        <taxon>Pseudomonadota</taxon>
        <taxon>Gammaproteobacteria</taxon>
        <taxon>Oceanospirillales</taxon>
        <taxon>Oceanospirillaceae</taxon>
        <taxon>Marinobacterium</taxon>
    </lineage>
</organism>
<gene>
    <name evidence="1" type="ORF">SAMN05421647_103462</name>
</gene>
<protein>
    <submittedName>
        <fullName evidence="1">Uncharacterized protein</fullName>
    </submittedName>
</protein>
<accession>A0A1N6RQJ4</accession>
<sequence length="109" mass="12843">MAFDIEPKNPKAGVYGFPNGFWNAFCVETPVSQVIGCEYTDRGTIKYEHDGYMGEKWFSEEEALEMHRLLVEYVKTPEYEKHRYFAERQNQMEYMLDFLPVCGGFKKGF</sequence>
<dbReference type="RefSeq" id="WP_076462583.1">
    <property type="nucleotide sequence ID" value="NZ_FTMN01000003.1"/>
</dbReference>